<dbReference type="InterPro" id="IPR001275">
    <property type="entry name" value="DM_DNA-bd"/>
</dbReference>
<dbReference type="GO" id="GO:0047179">
    <property type="term" value="F:platelet-activating factor acetyltransferase activity"/>
    <property type="evidence" value="ECO:0007669"/>
    <property type="project" value="TreeGrafter"/>
</dbReference>
<evidence type="ECO:0000256" key="11">
    <source>
        <dbReference type="ARBA" id="ARBA00023098"/>
    </source>
</evidence>
<evidence type="ECO:0000256" key="22">
    <source>
        <dbReference type="ARBA" id="ARBA00048078"/>
    </source>
</evidence>
<feature type="compositionally biased region" description="Polar residues" evidence="24">
    <location>
        <begin position="1"/>
        <end position="11"/>
    </location>
</feature>
<evidence type="ECO:0000256" key="15">
    <source>
        <dbReference type="ARBA" id="ARBA00035804"/>
    </source>
</evidence>
<dbReference type="GO" id="GO:0005737">
    <property type="term" value="C:cytoplasm"/>
    <property type="evidence" value="ECO:0007669"/>
    <property type="project" value="UniProtKB-SubCell"/>
</dbReference>
<dbReference type="InterPro" id="IPR036514">
    <property type="entry name" value="SGNH_hydro_sf"/>
</dbReference>
<dbReference type="InterPro" id="IPR013830">
    <property type="entry name" value="SGNH_hydro"/>
</dbReference>
<dbReference type="GO" id="GO:0005634">
    <property type="term" value="C:nucleus"/>
    <property type="evidence" value="ECO:0007669"/>
    <property type="project" value="UniProtKB-SubCell"/>
</dbReference>
<evidence type="ECO:0000256" key="12">
    <source>
        <dbReference type="ARBA" id="ARBA00023125"/>
    </source>
</evidence>
<keyword evidence="8 23" id="KW-0862">Zinc</keyword>
<evidence type="ECO:0000259" key="25">
    <source>
        <dbReference type="PROSITE" id="PS50809"/>
    </source>
</evidence>
<dbReference type="Proteomes" id="UP000827986">
    <property type="component" value="Unassembled WGS sequence"/>
</dbReference>
<dbReference type="Pfam" id="PF13472">
    <property type="entry name" value="Lipase_GDSL_2"/>
    <property type="match status" value="1"/>
</dbReference>
<dbReference type="PROSITE" id="PS50809">
    <property type="entry name" value="DM_2"/>
    <property type="match status" value="1"/>
</dbReference>
<comment type="catalytic activity">
    <reaction evidence="22">
        <text>a 1-O-alkyl-2-acetyl-sn-glycero-3-phosphocholine + H2O = a 1-O-alkyl-sn-glycero-3-phosphocholine + acetate + H(+)</text>
        <dbReference type="Rhea" id="RHEA:17777"/>
        <dbReference type="ChEBI" id="CHEBI:15377"/>
        <dbReference type="ChEBI" id="CHEBI:15378"/>
        <dbReference type="ChEBI" id="CHEBI:30089"/>
        <dbReference type="ChEBI" id="CHEBI:30909"/>
        <dbReference type="ChEBI" id="CHEBI:36707"/>
        <dbReference type="EC" id="3.1.1.47"/>
    </reaction>
    <physiologicalReaction direction="left-to-right" evidence="22">
        <dbReference type="Rhea" id="RHEA:17778"/>
    </physiologicalReaction>
</comment>
<keyword evidence="11" id="KW-0443">Lipid metabolism</keyword>
<dbReference type="FunFam" id="4.10.1040.10:FF:000001">
    <property type="entry name" value="doublesex- and mab-3-related transcription factor 1"/>
    <property type="match status" value="1"/>
</dbReference>
<keyword evidence="13 23" id="KW-0539">Nucleus</keyword>
<evidence type="ECO:0000256" key="16">
    <source>
        <dbReference type="ARBA" id="ARBA00038184"/>
    </source>
</evidence>
<dbReference type="GO" id="GO:0016042">
    <property type="term" value="P:lipid catabolic process"/>
    <property type="evidence" value="ECO:0007669"/>
    <property type="project" value="UniProtKB-KW"/>
</dbReference>
<evidence type="ECO:0000256" key="5">
    <source>
        <dbReference type="ARBA" id="ARBA00022553"/>
    </source>
</evidence>
<keyword evidence="5" id="KW-0597">Phosphoprotein</keyword>
<dbReference type="EC" id="3.1.1.47" evidence="3"/>
<evidence type="ECO:0000256" key="3">
    <source>
        <dbReference type="ARBA" id="ARBA00013201"/>
    </source>
</evidence>
<feature type="DNA-binding region" description="DM" evidence="23">
    <location>
        <begin position="44"/>
        <end position="91"/>
    </location>
</feature>
<feature type="region of interest" description="Disordered" evidence="24">
    <location>
        <begin position="1"/>
        <end position="42"/>
    </location>
</feature>
<evidence type="ECO:0000256" key="19">
    <source>
        <dbReference type="ARBA" id="ARBA00044307"/>
    </source>
</evidence>
<evidence type="ECO:0000256" key="1">
    <source>
        <dbReference type="ARBA" id="ARBA00004496"/>
    </source>
</evidence>
<organism evidence="26 27">
    <name type="scientific">Mauremys mutica</name>
    <name type="common">yellowpond turtle</name>
    <dbReference type="NCBI Taxonomy" id="74926"/>
    <lineage>
        <taxon>Eukaryota</taxon>
        <taxon>Metazoa</taxon>
        <taxon>Chordata</taxon>
        <taxon>Craniata</taxon>
        <taxon>Vertebrata</taxon>
        <taxon>Euteleostomi</taxon>
        <taxon>Archelosauria</taxon>
        <taxon>Testudinata</taxon>
        <taxon>Testudines</taxon>
        <taxon>Cryptodira</taxon>
        <taxon>Durocryptodira</taxon>
        <taxon>Testudinoidea</taxon>
        <taxon>Geoemydidae</taxon>
        <taxon>Geoemydinae</taxon>
        <taxon>Mauremys</taxon>
    </lineage>
</organism>
<evidence type="ECO:0000256" key="6">
    <source>
        <dbReference type="ARBA" id="ARBA00022723"/>
    </source>
</evidence>
<feature type="region of interest" description="Disordered" evidence="24">
    <location>
        <begin position="180"/>
        <end position="203"/>
    </location>
</feature>
<keyword evidence="9" id="KW-0442">Lipid degradation</keyword>
<dbReference type="EMBL" id="JAHDVG010000471">
    <property type="protein sequence ID" value="KAH1180005.1"/>
    <property type="molecule type" value="Genomic_DNA"/>
</dbReference>
<keyword evidence="10" id="KW-0007">Acetylation</keyword>
<evidence type="ECO:0000256" key="10">
    <source>
        <dbReference type="ARBA" id="ARBA00022990"/>
    </source>
</evidence>
<reference evidence="26" key="1">
    <citation type="submission" date="2021-09" db="EMBL/GenBank/DDBJ databases">
        <title>The genome of Mauremys mutica provides insights into the evolution of semi-aquatic lifestyle.</title>
        <authorList>
            <person name="Gong S."/>
            <person name="Gao Y."/>
        </authorList>
    </citation>
    <scope>NUCLEOTIDE SEQUENCE</scope>
    <source>
        <strain evidence="26">MM-2020</strain>
        <tissue evidence="26">Muscle</tissue>
    </source>
</reference>
<comment type="similarity">
    <text evidence="16">Belongs to the 'GDSL' lipolytic enzyme family. Platelet-activating factor acetylhydrolase IB beta/gamma subunits subfamily.</text>
</comment>
<name>A0A9D3XJ47_9SAUR</name>
<dbReference type="FunFam" id="3.40.50.1110:FF:000004">
    <property type="entry name" value="Platelet-activating factor acetylhydrolase IB subunit beta"/>
    <property type="match status" value="1"/>
</dbReference>
<dbReference type="Gene3D" id="4.10.1040.10">
    <property type="entry name" value="DM DNA-binding domain"/>
    <property type="match status" value="1"/>
</dbReference>
<dbReference type="CDD" id="cd01820">
    <property type="entry name" value="PAF_acetylesterase_like"/>
    <property type="match status" value="1"/>
</dbReference>
<accession>A0A9D3XJ47</accession>
<keyword evidence="12 23" id="KW-0238">DNA-binding</keyword>
<feature type="compositionally biased region" description="Polar residues" evidence="24">
    <location>
        <begin position="19"/>
        <end position="31"/>
    </location>
</feature>
<comment type="subunit">
    <text evidence="21">Forms a catalytic dimer which is either homodimer (alpha1/alpha1 homodimer) or heterodimer with PAFAH1B2 (alpha1/alpha2 heterodimer). Component of the cytosolic (PAF-AH (I)) heterotetrameric enzyme, which is composed of PAFAH1B1 (beta), PAFAH1B2 (alpha2) and PAFAH1B3 (alpha1) subunits. The catalytic activity of the enzyme resides in the alpha1 (PAFAH1B3) and alpha2 (PAFAH1B2) subunits, whereas the beta subunit (PAFAH1B1) has regulatory activity. Trimer formation is not essential for the catalytic activity. Interacts with VLDLR; this interaction may modulate the Reelin pathway.</text>
</comment>
<dbReference type="GO" id="GO:0006355">
    <property type="term" value="P:regulation of DNA-templated transcription"/>
    <property type="evidence" value="ECO:0007669"/>
    <property type="project" value="InterPro"/>
</dbReference>
<dbReference type="GO" id="GO:0043565">
    <property type="term" value="F:sequence-specific DNA binding"/>
    <property type="evidence" value="ECO:0007669"/>
    <property type="project" value="InterPro"/>
</dbReference>
<evidence type="ECO:0000256" key="2">
    <source>
        <dbReference type="ARBA" id="ARBA00006834"/>
    </source>
</evidence>
<comment type="catalytic activity">
    <reaction evidence="15">
        <text>1-O-hexadecyl-2-acetyl-sn-glycero-3-phosphate + H2O = 1-O-hexadecyl-sn-glycero-3-phosphate + acetate + H(+)</text>
        <dbReference type="Rhea" id="RHEA:41704"/>
        <dbReference type="ChEBI" id="CHEBI:15377"/>
        <dbReference type="ChEBI" id="CHEBI:15378"/>
        <dbReference type="ChEBI" id="CHEBI:30089"/>
        <dbReference type="ChEBI" id="CHEBI:77580"/>
        <dbReference type="ChEBI" id="CHEBI:78385"/>
    </reaction>
    <physiologicalReaction direction="left-to-right" evidence="15">
        <dbReference type="Rhea" id="RHEA:41705"/>
    </physiologicalReaction>
</comment>
<comment type="function">
    <text evidence="20">Alpha1 catalytic subunit of the cytosolic type I platelet-activating factor (PAF) acetylhydrolase (PAF-AH (I)) heterotetrameric enzyme that catalyzes the hydrolyze of the acetyl group at the sn-2 position of PAF and its analogs and modulates the action of PAF. The activity and substrate specificity of PAF-AH (I) are affected by its subunit composition. Both alpha1/alpha1 homodimer (PAFAH1B3/PAFAH1B3 homodimer) and alpha1/alpha2 heterodimer(PAFAH1B3/PAFAH1B2 heterodimer) hydrolyze 1-O-alkyl-2-acetyl-sn-glycero-3-phosphoric acid (AAGPA) more efficiently than PAF, but they have little hydrolytic activity towards 1-O-alkyl-2-acetyl-sn-glycero-3-phosphorylethanolamine (AAGPE). Plays an important role during the development of brain.</text>
</comment>
<sequence>MEESGDPSSTARPRIQCCPSDSTTDDGSAQDNCAPPAPARSPTCARCRNHGIRVLLKGHKKGCQFQGCQCDKCILILQRRRVMAAQVALRRQQETELRKQLARGLLRLRDGSAVASLGLANPREGAKPKEQAAAEQLQKEAAEALMVLRNSPQLAPSAAMPDFLPLTGTAPPIPAFRAFTPPPGDPGNMGASDPTQQQALKAPGDKALPAELAGAGGQQGSGRVRPGLLRCRTLPQSRKNFRLVSTAPQGVATLMVSNIQVFKPGSSPRGIPIHDAPHPVPSDSLGSTAQALCMAQAADPGASRTMSDGDKNPASTPTPLADVQGDGRWLALHHRFIADSKDKEPEVVFIGDALVQLLQQFEIWRELFSPLHALNFGLGGDGTQHVLWRLQQGEMQHIRPKIVVVWVGTNNHGHTAEQVAGGIEAIVRLLQQQQPQARVVVLGLLPRGQGPNPLRERNRRVNELLQARLPRLPNACFLDADPGFVHSDGAISHHDMYDYLHLSRHGYARLCPRLHALLLRLLGERQGAGP</sequence>
<evidence type="ECO:0000313" key="26">
    <source>
        <dbReference type="EMBL" id="KAH1180005.1"/>
    </source>
</evidence>
<dbReference type="PANTHER" id="PTHR11852">
    <property type="entry name" value="PLATELET-ACTIVATING FACTOR ACETYLHYDROLASE"/>
    <property type="match status" value="1"/>
</dbReference>
<dbReference type="SUPFAM" id="SSF82927">
    <property type="entry name" value="Cysteine-rich DNA binding domain, (DM domain)"/>
    <property type="match status" value="1"/>
</dbReference>
<evidence type="ECO:0000256" key="17">
    <source>
        <dbReference type="ARBA" id="ARBA00044095"/>
    </source>
</evidence>
<feature type="domain" description="DM" evidence="25">
    <location>
        <begin position="44"/>
        <end position="91"/>
    </location>
</feature>
<evidence type="ECO:0000256" key="9">
    <source>
        <dbReference type="ARBA" id="ARBA00022963"/>
    </source>
</evidence>
<dbReference type="AlphaFoldDB" id="A0A9D3XJ47"/>
<comment type="subcellular location">
    <subcellularLocation>
        <location evidence="1">Cytoplasm</location>
    </subcellularLocation>
    <subcellularLocation>
        <location evidence="23">Nucleus</location>
    </subcellularLocation>
</comment>
<dbReference type="PROSITE" id="PS40000">
    <property type="entry name" value="DM_1"/>
    <property type="match status" value="1"/>
</dbReference>
<proteinExistence type="inferred from homology"/>
<evidence type="ECO:0000256" key="20">
    <source>
        <dbReference type="ARBA" id="ARBA00046067"/>
    </source>
</evidence>
<dbReference type="SMART" id="SM00301">
    <property type="entry name" value="DM"/>
    <property type="match status" value="1"/>
</dbReference>
<feature type="region of interest" description="Disordered" evidence="24">
    <location>
        <begin position="299"/>
        <end position="322"/>
    </location>
</feature>
<evidence type="ECO:0000313" key="27">
    <source>
        <dbReference type="Proteomes" id="UP000827986"/>
    </source>
</evidence>
<keyword evidence="4" id="KW-0963">Cytoplasm</keyword>
<dbReference type="InterPro" id="IPR036407">
    <property type="entry name" value="DM_DNA-bd_sf"/>
</dbReference>
<dbReference type="PANTHER" id="PTHR11852:SF2">
    <property type="entry name" value="PLATELET-ACTIVATING FACTOR ACETYLHYDROLASE IB SUBUNIT ALPHA1"/>
    <property type="match status" value="1"/>
</dbReference>
<comment type="similarity">
    <text evidence="2">Belongs to the DMRT family.</text>
</comment>
<evidence type="ECO:0000256" key="24">
    <source>
        <dbReference type="SAM" id="MobiDB-lite"/>
    </source>
</evidence>
<dbReference type="GO" id="GO:0046872">
    <property type="term" value="F:metal ion binding"/>
    <property type="evidence" value="ECO:0007669"/>
    <property type="project" value="UniProtKB-KW"/>
</dbReference>
<evidence type="ECO:0000256" key="23">
    <source>
        <dbReference type="PROSITE-ProRule" id="PRU00070"/>
    </source>
</evidence>
<dbReference type="GO" id="GO:0003847">
    <property type="term" value="F:1-alkyl-2-acetylglycerophosphocholine esterase activity"/>
    <property type="evidence" value="ECO:0007669"/>
    <property type="project" value="UniProtKB-EC"/>
</dbReference>
<evidence type="ECO:0000256" key="21">
    <source>
        <dbReference type="ARBA" id="ARBA00047139"/>
    </source>
</evidence>
<evidence type="ECO:0000256" key="7">
    <source>
        <dbReference type="ARBA" id="ARBA00022801"/>
    </source>
</evidence>
<keyword evidence="7" id="KW-0378">Hydrolase</keyword>
<dbReference type="SUPFAM" id="SSF52266">
    <property type="entry name" value="SGNH hydrolase"/>
    <property type="match status" value="1"/>
</dbReference>
<keyword evidence="6 23" id="KW-0479">Metal-binding</keyword>
<evidence type="ECO:0000256" key="4">
    <source>
        <dbReference type="ARBA" id="ARBA00022490"/>
    </source>
</evidence>
<evidence type="ECO:0000256" key="13">
    <source>
        <dbReference type="ARBA" id="ARBA00023242"/>
    </source>
</evidence>
<gene>
    <name evidence="26" type="ORF">KIL84_006055</name>
</gene>
<comment type="caution">
    <text evidence="26">The sequence shown here is derived from an EMBL/GenBank/DDBJ whole genome shotgun (WGS) entry which is preliminary data.</text>
</comment>
<evidence type="ECO:0000256" key="18">
    <source>
        <dbReference type="ARBA" id="ARBA00044294"/>
    </source>
</evidence>
<keyword evidence="27" id="KW-1185">Reference proteome</keyword>
<protein>
    <recommendedName>
        <fullName evidence="17">Platelet-activating factor acetylhydrolase IB subunit alpha1</fullName>
        <ecNumber evidence="3">3.1.1.47</ecNumber>
    </recommendedName>
    <alternativeName>
        <fullName evidence="19">PAF acetylhydrolase 29 kDa subunit</fullName>
    </alternativeName>
    <alternativeName>
        <fullName evidence="18">PAF-AH subunit gamma</fullName>
    </alternativeName>
</protein>
<dbReference type="Gene3D" id="3.40.50.1110">
    <property type="entry name" value="SGNH hydrolase"/>
    <property type="match status" value="1"/>
</dbReference>
<dbReference type="Pfam" id="PF00751">
    <property type="entry name" value="DM"/>
    <property type="match status" value="1"/>
</dbReference>
<comment type="catalytic activity">
    <reaction evidence="14">
        <text>1-O-hexadecyl-2-acetyl-sn-glycero-3-phosphocholine + H2O = 1-O-hexadecyl-sn-glycero-3-phosphocholine + acetate + H(+)</text>
        <dbReference type="Rhea" id="RHEA:40479"/>
        <dbReference type="ChEBI" id="CHEBI:15377"/>
        <dbReference type="ChEBI" id="CHEBI:15378"/>
        <dbReference type="ChEBI" id="CHEBI:30089"/>
        <dbReference type="ChEBI" id="CHEBI:44811"/>
        <dbReference type="ChEBI" id="CHEBI:64496"/>
    </reaction>
    <physiologicalReaction direction="left-to-right" evidence="14">
        <dbReference type="Rhea" id="RHEA:40480"/>
    </physiologicalReaction>
</comment>
<evidence type="ECO:0000256" key="8">
    <source>
        <dbReference type="ARBA" id="ARBA00022833"/>
    </source>
</evidence>
<evidence type="ECO:0000256" key="14">
    <source>
        <dbReference type="ARBA" id="ARBA00023721"/>
    </source>
</evidence>